<evidence type="ECO:0000313" key="2">
    <source>
        <dbReference type="Proteomes" id="UP000017133"/>
    </source>
</evidence>
<keyword evidence="2" id="KW-1185">Reference proteome</keyword>
<sequence>MTFNQLTINNELKKIRTLKNITRTDEYQTLYRWLLNSVSKW</sequence>
<comment type="caution">
    <text evidence="1">The sequence shown here is derived from an EMBL/GenBank/DDBJ whole genome shotgun (WGS) entry which is preliminary data.</text>
</comment>
<gene>
    <name evidence="1" type="ORF">O185_17505</name>
</gene>
<dbReference type="PATRIC" id="fig|1389415.4.peg.3491"/>
<evidence type="ECO:0000313" key="1">
    <source>
        <dbReference type="EMBL" id="ERT11817.1"/>
    </source>
</evidence>
<proteinExistence type="predicted"/>
<protein>
    <submittedName>
        <fullName evidence="1">Uncharacterized protein</fullName>
    </submittedName>
</protein>
<dbReference type="EMBL" id="AXDT01000171">
    <property type="protein sequence ID" value="ERT11817.1"/>
    <property type="molecule type" value="Genomic_DNA"/>
</dbReference>
<dbReference type="Proteomes" id="UP000017133">
    <property type="component" value="Unassembled WGS sequence"/>
</dbReference>
<dbReference type="RefSeq" id="WP_023045523.1">
    <property type="nucleotide sequence ID" value="NZ_AXDT01000171.1"/>
</dbReference>
<reference evidence="1 2" key="1">
    <citation type="submission" date="2013-10" db="EMBL/GenBank/DDBJ databases">
        <title>Whole Genome Shotgun Sequence of Photorhabdus temperata J3.</title>
        <authorList>
            <person name="Park G.-S."/>
            <person name="Hong S.-J."/>
            <person name="Shin J.-H."/>
        </authorList>
    </citation>
    <scope>NUCLEOTIDE SEQUENCE [LARGE SCALE GENOMIC DNA]</scope>
    <source>
        <strain evidence="1 2">J3</strain>
    </source>
</reference>
<accession>U7QWU5</accession>
<organism evidence="1 2">
    <name type="scientific">Photorhabdus temperata J3</name>
    <dbReference type="NCBI Taxonomy" id="1389415"/>
    <lineage>
        <taxon>Bacteria</taxon>
        <taxon>Pseudomonadati</taxon>
        <taxon>Pseudomonadota</taxon>
        <taxon>Gammaproteobacteria</taxon>
        <taxon>Enterobacterales</taxon>
        <taxon>Morganellaceae</taxon>
        <taxon>Photorhabdus</taxon>
    </lineage>
</organism>
<dbReference type="AlphaFoldDB" id="U7QWU5"/>
<name>U7QWU5_PHOTE</name>